<dbReference type="PROSITE" id="PS51898">
    <property type="entry name" value="TYR_RECOMBINASE"/>
    <property type="match status" value="1"/>
</dbReference>
<dbReference type="CDD" id="cd00397">
    <property type="entry name" value="DNA_BRE_C"/>
    <property type="match status" value="1"/>
</dbReference>
<feature type="domain" description="Tyr recombinase" evidence="6">
    <location>
        <begin position="237"/>
        <end position="456"/>
    </location>
</feature>
<evidence type="ECO:0000256" key="4">
    <source>
        <dbReference type="ARBA" id="ARBA00023172"/>
    </source>
</evidence>
<evidence type="ECO:0000313" key="7">
    <source>
        <dbReference type="EMBL" id="CAG2184715.1"/>
    </source>
</evidence>
<dbReference type="SUPFAM" id="SSF56349">
    <property type="entry name" value="DNA breaking-rejoining enzymes"/>
    <property type="match status" value="1"/>
</dbReference>
<dbReference type="InterPro" id="IPR002104">
    <property type="entry name" value="Integrase_catalytic"/>
</dbReference>
<keyword evidence="4" id="KW-0233">DNA recombination</keyword>
<proteinExistence type="predicted"/>
<dbReference type="GO" id="GO:0003677">
    <property type="term" value="F:DNA binding"/>
    <property type="evidence" value="ECO:0007669"/>
    <property type="project" value="InterPro"/>
</dbReference>
<dbReference type="PANTHER" id="PTHR46963:SF2">
    <property type="match status" value="1"/>
</dbReference>
<dbReference type="InterPro" id="IPR042838">
    <property type="entry name" value="KIAA1958"/>
</dbReference>
<keyword evidence="3" id="KW-0832">Ubl conjugation</keyword>
<dbReference type="InterPro" id="IPR011010">
    <property type="entry name" value="DNA_brk_join_enz"/>
</dbReference>
<evidence type="ECO:0000256" key="5">
    <source>
        <dbReference type="SAM" id="MobiDB-lite"/>
    </source>
</evidence>
<evidence type="ECO:0000259" key="6">
    <source>
        <dbReference type="PROSITE" id="PS51898"/>
    </source>
</evidence>
<accession>A0A8S3PT52</accession>
<organism evidence="7 8">
    <name type="scientific">Mytilus edulis</name>
    <name type="common">Blue mussel</name>
    <dbReference type="NCBI Taxonomy" id="6550"/>
    <lineage>
        <taxon>Eukaryota</taxon>
        <taxon>Metazoa</taxon>
        <taxon>Spiralia</taxon>
        <taxon>Lophotrochozoa</taxon>
        <taxon>Mollusca</taxon>
        <taxon>Bivalvia</taxon>
        <taxon>Autobranchia</taxon>
        <taxon>Pteriomorphia</taxon>
        <taxon>Mytilida</taxon>
        <taxon>Mytiloidea</taxon>
        <taxon>Mytilidae</taxon>
        <taxon>Mytilinae</taxon>
        <taxon>Mytilus</taxon>
    </lineage>
</organism>
<evidence type="ECO:0000256" key="3">
    <source>
        <dbReference type="ARBA" id="ARBA00022843"/>
    </source>
</evidence>
<dbReference type="Proteomes" id="UP000683360">
    <property type="component" value="Unassembled WGS sequence"/>
</dbReference>
<reference evidence="7" key="1">
    <citation type="submission" date="2021-03" db="EMBL/GenBank/DDBJ databases">
        <authorList>
            <person name="Bekaert M."/>
        </authorList>
    </citation>
    <scope>NUCLEOTIDE SEQUENCE</scope>
</reference>
<evidence type="ECO:0000256" key="2">
    <source>
        <dbReference type="ARBA" id="ARBA00022553"/>
    </source>
</evidence>
<keyword evidence="2" id="KW-0597">Phosphoprotein</keyword>
<evidence type="ECO:0000313" key="8">
    <source>
        <dbReference type="Proteomes" id="UP000683360"/>
    </source>
</evidence>
<dbReference type="OrthoDB" id="6658814at2759"/>
<gene>
    <name evidence="7" type="ORF">MEDL_363</name>
</gene>
<comment type="caution">
    <text evidence="7">The sequence shown here is derived from an EMBL/GenBank/DDBJ whole genome shotgun (WGS) entry which is preliminary data.</text>
</comment>
<sequence length="615" mass="69889">MQVIIVRSKLVLAGGLSPYLEGKEIAVPKELEKLASLKCYHRNEQQIFAFEAPSLALNMGHNLVKTAEIKRGNALRMLDDAEKESDDFLMLHSLDWTQMISAVALATLRSNKPVTSDLVLLKTYLDSIIEELSMRLFLSNISEENLNSMAEQNAKFHSRFVTNDENERATFIEQRENSNTIRKMNSAVKTFQQYLINVKAEFREIHTMQPQELDQYLQEFFVGIRKEVKLGLGNHPNAAEALESEDEEELYRSGGFGTDDPDSLLSTIWYMNTIHFGLRGSHEHRQLKWGDLKLETDRNENQCLTYNERLTKTRDGSNTKNTRAYAPKSWSNPEDERKCHISTYLKYRSNRPTETCQPDSPFYLGVNRSDNAKHWYKNQPLGEKSLKNLMKQAVAKSNVEKNKKMTNHSGRKTAITRLLDEGVPITLVQQHTGHKSVQSLNNYAKNSLKTQKKMSSILCRNISSTCTSTNTNECTVSTLTAQPTCPNEQQTAPVSSCNKPCRPYTATNENETAVLPIQDKTIFNVQNNGQNVADNMDSSNTNTCNNNFQQKMKNSSQMNYNQLFPAGTIIQGGTFNMYFGHNPQVAQPDKENDPSYSKPLKRKRKFVIESDSGDE</sequence>
<feature type="region of interest" description="Disordered" evidence="5">
    <location>
        <begin position="582"/>
        <end position="615"/>
    </location>
</feature>
<dbReference type="InterPro" id="IPR013762">
    <property type="entry name" value="Integrase-like_cat_sf"/>
</dbReference>
<protein>
    <recommendedName>
        <fullName evidence="6">Tyr recombinase domain-containing protein</fullName>
    </recommendedName>
</protein>
<dbReference type="GO" id="GO:0006310">
    <property type="term" value="P:DNA recombination"/>
    <property type="evidence" value="ECO:0007669"/>
    <property type="project" value="UniProtKB-KW"/>
</dbReference>
<keyword evidence="1" id="KW-1017">Isopeptide bond</keyword>
<dbReference type="InterPro" id="IPR021893">
    <property type="entry name" value="ZMYM2-like_C"/>
</dbReference>
<dbReference type="Pfam" id="PF12012">
    <property type="entry name" value="DUF3504"/>
    <property type="match status" value="1"/>
</dbReference>
<dbReference type="PANTHER" id="PTHR46963">
    <property type="entry name" value="SIMILAR TO RIKEN CDNA E130308A19"/>
    <property type="match status" value="1"/>
</dbReference>
<keyword evidence="8" id="KW-1185">Reference proteome</keyword>
<dbReference type="Gene3D" id="1.10.443.10">
    <property type="entry name" value="Intergrase catalytic core"/>
    <property type="match status" value="1"/>
</dbReference>
<dbReference type="AlphaFoldDB" id="A0A8S3PT52"/>
<name>A0A8S3PT52_MYTED</name>
<dbReference type="EMBL" id="CAJPWZ010000018">
    <property type="protein sequence ID" value="CAG2184715.1"/>
    <property type="molecule type" value="Genomic_DNA"/>
</dbReference>
<dbReference type="GO" id="GO:0015074">
    <property type="term" value="P:DNA integration"/>
    <property type="evidence" value="ECO:0007669"/>
    <property type="project" value="InterPro"/>
</dbReference>
<evidence type="ECO:0000256" key="1">
    <source>
        <dbReference type="ARBA" id="ARBA00022499"/>
    </source>
</evidence>